<dbReference type="PROSITE" id="PS50075">
    <property type="entry name" value="CARRIER"/>
    <property type="match status" value="1"/>
</dbReference>
<comment type="similarity">
    <text evidence="5">Belongs to the DltC family.</text>
</comment>
<keyword evidence="3 5" id="KW-0597">Phosphoprotein</keyword>
<evidence type="ECO:0000256" key="5">
    <source>
        <dbReference type="HAMAP-Rule" id="MF_00565"/>
    </source>
</evidence>
<accession>A0AAX3NIH5</accession>
<dbReference type="EMBL" id="CP118627">
    <property type="protein sequence ID" value="WEA14687.1"/>
    <property type="molecule type" value="Genomic_DNA"/>
</dbReference>
<comment type="PTM">
    <text evidence="5">4'-phosphopantetheine is transferred from CoA to a specific serine of apo-DCP.</text>
</comment>
<dbReference type="GO" id="GO:0071555">
    <property type="term" value="P:cell wall organization"/>
    <property type="evidence" value="ECO:0007669"/>
    <property type="project" value="UniProtKB-KW"/>
</dbReference>
<feature type="domain" description="Carrier" evidence="6">
    <location>
        <begin position="1"/>
        <end position="76"/>
    </location>
</feature>
<evidence type="ECO:0000256" key="3">
    <source>
        <dbReference type="ARBA" id="ARBA00022553"/>
    </source>
</evidence>
<evidence type="ECO:0000313" key="8">
    <source>
        <dbReference type="Proteomes" id="UP001217324"/>
    </source>
</evidence>
<dbReference type="InterPro" id="IPR036736">
    <property type="entry name" value="ACP-like_sf"/>
</dbReference>
<dbReference type="GO" id="GO:0016874">
    <property type="term" value="F:ligase activity"/>
    <property type="evidence" value="ECO:0007669"/>
    <property type="project" value="UniProtKB-KW"/>
</dbReference>
<keyword evidence="7" id="KW-0436">Ligase</keyword>
<dbReference type="AlphaFoldDB" id="A0AAX3NIH5"/>
<dbReference type="GO" id="GO:0070395">
    <property type="term" value="P:lipoteichoic acid biosynthetic process"/>
    <property type="evidence" value="ECO:0007669"/>
    <property type="project" value="UniProtKB-UniRule"/>
</dbReference>
<protein>
    <recommendedName>
        <fullName evidence="5">D-alanyl carrier protein</fullName>
        <shortName evidence="5">DCP</shortName>
    </recommendedName>
    <alternativeName>
        <fullName evidence="5">D-alanine--poly(phosphoribitol) ligase subunit 2</fullName>
    </alternativeName>
</protein>
<keyword evidence="1 5" id="KW-0596">Phosphopantetheine</keyword>
<feature type="modified residue" description="O-(pantetheine 4'-phosphoryl)serine" evidence="5">
    <location>
        <position position="34"/>
    </location>
</feature>
<comment type="pathway">
    <text evidence="5">Cell wall biogenesis; lipoteichoic acid biosynthesis.</text>
</comment>
<organism evidence="7 8">
    <name type="scientific">Lactococcus garvieae</name>
    <dbReference type="NCBI Taxonomy" id="1363"/>
    <lineage>
        <taxon>Bacteria</taxon>
        <taxon>Bacillati</taxon>
        <taxon>Bacillota</taxon>
        <taxon>Bacilli</taxon>
        <taxon>Lactobacillales</taxon>
        <taxon>Streptococcaceae</taxon>
        <taxon>Lactococcus</taxon>
    </lineage>
</organism>
<comment type="subcellular location">
    <subcellularLocation>
        <location evidence="5">Cytoplasm</location>
    </subcellularLocation>
</comment>
<evidence type="ECO:0000313" key="7">
    <source>
        <dbReference type="EMBL" id="WEA14687.1"/>
    </source>
</evidence>
<evidence type="ECO:0000256" key="2">
    <source>
        <dbReference type="ARBA" id="ARBA00022490"/>
    </source>
</evidence>
<dbReference type="GO" id="GO:0036370">
    <property type="term" value="F:D-alanyl carrier activity"/>
    <property type="evidence" value="ECO:0007669"/>
    <property type="project" value="UniProtKB-UniRule"/>
</dbReference>
<dbReference type="Gene3D" id="1.10.1200.10">
    <property type="entry name" value="ACP-like"/>
    <property type="match status" value="1"/>
</dbReference>
<dbReference type="SUPFAM" id="SSF47336">
    <property type="entry name" value="ACP-like"/>
    <property type="match status" value="1"/>
</dbReference>
<proteinExistence type="inferred from homology"/>
<comment type="function">
    <text evidence="5">Carrier protein involved in the D-alanylation of lipoteichoic acid (LTA). The loading of thioester-linked D-alanine onto DltC is catalyzed by D-alanine--D-alanyl carrier protein ligase DltA. The DltC-carried D-alanyl group is further transferred to cell membrane phosphatidylglycerol (PG) by forming an ester bond, probably catalyzed by DltD. D-alanylation of LTA plays an important role in modulating the properties of the cell wall in Gram-positive bacteria, influencing the net charge of the cell wall.</text>
</comment>
<dbReference type="InterPro" id="IPR009081">
    <property type="entry name" value="PP-bd_ACP"/>
</dbReference>
<sequence>MKNEVLNIIEEVAGTDEFCEDLDMDLFEEGILDSMRAIMLIVELENAFSLSLPPSEMDRDDWNTVNKIADRIKEKMDEER</sequence>
<dbReference type="HAMAP" id="MF_00565">
    <property type="entry name" value="DltC"/>
    <property type="match status" value="1"/>
</dbReference>
<evidence type="ECO:0000259" key="6">
    <source>
        <dbReference type="PROSITE" id="PS50075"/>
    </source>
</evidence>
<keyword evidence="2 5" id="KW-0963">Cytoplasm</keyword>
<dbReference type="RefSeq" id="WP_165705328.1">
    <property type="nucleotide sequence ID" value="NZ_CP099987.1"/>
</dbReference>
<keyword evidence="4 5" id="KW-0961">Cell wall biogenesis/degradation</keyword>
<dbReference type="NCBIfam" id="TIGR01688">
    <property type="entry name" value="dltC"/>
    <property type="match status" value="1"/>
</dbReference>
<dbReference type="GO" id="GO:0005737">
    <property type="term" value="C:cytoplasm"/>
    <property type="evidence" value="ECO:0007669"/>
    <property type="project" value="UniProtKB-SubCell"/>
</dbReference>
<dbReference type="NCBIfam" id="NF003464">
    <property type="entry name" value="PRK05087.1"/>
    <property type="match status" value="1"/>
</dbReference>
<evidence type="ECO:0000256" key="4">
    <source>
        <dbReference type="ARBA" id="ARBA00023316"/>
    </source>
</evidence>
<reference evidence="7" key="1">
    <citation type="submission" date="2023-02" db="EMBL/GenBank/DDBJ databases">
        <title>Comparative genomics and fermentation flavor characterization of five lactic acid bacteria reveal flavor biosynthesis metabolic pathways in fermented muskmelon puree.</title>
        <authorList>
            <person name="Yuan L."/>
            <person name="Li M."/>
            <person name="Xu X."/>
            <person name="Lao F."/>
            <person name="Wu J."/>
        </authorList>
    </citation>
    <scope>NUCLEOTIDE SEQUENCE</scope>
    <source>
        <strain evidence="7">Pa-2</strain>
    </source>
</reference>
<evidence type="ECO:0000256" key="1">
    <source>
        <dbReference type="ARBA" id="ARBA00022450"/>
    </source>
</evidence>
<name>A0AAX3NIH5_9LACT</name>
<dbReference type="Pfam" id="PF00550">
    <property type="entry name" value="PP-binding"/>
    <property type="match status" value="1"/>
</dbReference>
<dbReference type="Proteomes" id="UP001217324">
    <property type="component" value="Chromosome"/>
</dbReference>
<dbReference type="InterPro" id="IPR003230">
    <property type="entry name" value="DltC"/>
</dbReference>
<gene>
    <name evidence="5 7" type="primary">dltC</name>
    <name evidence="7" type="ORF">PWF74_04045</name>
</gene>